<reference evidence="1 2" key="1">
    <citation type="submission" date="2019-02" db="EMBL/GenBank/DDBJ databases">
        <authorList>
            <person name="Fomenkov A."/>
            <person name="Dubinina G."/>
            <person name="Grabovich M."/>
            <person name="Vincze T."/>
            <person name="Roberts R.J."/>
        </authorList>
    </citation>
    <scope>NUCLEOTIDE SEQUENCE [LARGE SCALE GENOMIC DNA]</scope>
    <source>
        <strain evidence="1 2">P</strain>
    </source>
</reference>
<dbReference type="AlphaFoldDB" id="A0A5C1QC24"/>
<keyword evidence="2" id="KW-1185">Reference proteome</keyword>
<dbReference type="Proteomes" id="UP000323824">
    <property type="component" value="Chromosome"/>
</dbReference>
<dbReference type="RefSeq" id="WP_149567696.1">
    <property type="nucleotide sequence ID" value="NZ_CP035807.1"/>
</dbReference>
<gene>
    <name evidence="1" type="ORF">EW093_06965</name>
</gene>
<accession>A0A5C1QC24</accession>
<name>A0A5C1QC24_9SPIO</name>
<protein>
    <submittedName>
        <fullName evidence="1">Uncharacterized protein</fullName>
    </submittedName>
</protein>
<dbReference type="KEGG" id="sper:EW093_06965"/>
<evidence type="ECO:0000313" key="2">
    <source>
        <dbReference type="Proteomes" id="UP000323824"/>
    </source>
</evidence>
<dbReference type="EMBL" id="CP035807">
    <property type="protein sequence ID" value="QEN04449.1"/>
    <property type="molecule type" value="Genomic_DNA"/>
</dbReference>
<dbReference type="OrthoDB" id="9912665at2"/>
<sequence>MAKKEKPLSAKKQLMMNELQKVQEQMIKQLIKRLSGKDKKILADFLQSGKTPGSKEYNALPKIVQGVVLKMNLKNLEIMRKHTKNPFTIIRLKFSAWTFKKLGTIDPKDAKKKKKKKKK</sequence>
<organism evidence="1 2">
    <name type="scientific">Thiospirochaeta perfilievii</name>
    <dbReference type="NCBI Taxonomy" id="252967"/>
    <lineage>
        <taxon>Bacteria</taxon>
        <taxon>Pseudomonadati</taxon>
        <taxon>Spirochaetota</taxon>
        <taxon>Spirochaetia</taxon>
        <taxon>Spirochaetales</taxon>
        <taxon>Spirochaetaceae</taxon>
        <taxon>Thiospirochaeta</taxon>
    </lineage>
</organism>
<reference evidence="1 2" key="2">
    <citation type="submission" date="2019-09" db="EMBL/GenBank/DDBJ databases">
        <title>Complete Genome Sequence and Methylome Analysis of free living Spirochaetas.</title>
        <authorList>
            <person name="Leshcheva N."/>
            <person name="Mikheeva N."/>
        </authorList>
    </citation>
    <scope>NUCLEOTIDE SEQUENCE [LARGE SCALE GENOMIC DNA]</scope>
    <source>
        <strain evidence="1 2">P</strain>
    </source>
</reference>
<proteinExistence type="predicted"/>
<evidence type="ECO:0000313" key="1">
    <source>
        <dbReference type="EMBL" id="QEN04449.1"/>
    </source>
</evidence>